<protein>
    <submittedName>
        <fullName evidence="8">Aminotransferase class I/II-fold pyridoxal phosphate-dependent enzyme</fullName>
    </submittedName>
</protein>
<feature type="domain" description="Orn/Lys/Arg decarboxylases family 1 pyridoxal-P attachment site" evidence="6">
    <location>
        <begin position="6"/>
        <end position="300"/>
    </location>
</feature>
<dbReference type="SUPFAM" id="SSF55904">
    <property type="entry name" value="Ornithine decarboxylase C-terminal domain"/>
    <property type="match status" value="1"/>
</dbReference>
<comment type="cofactor">
    <cofactor evidence="1">
        <name>pyridoxal 5'-phosphate</name>
        <dbReference type="ChEBI" id="CHEBI:597326"/>
    </cofactor>
</comment>
<proteinExistence type="inferred from homology"/>
<dbReference type="Gene3D" id="3.90.105.10">
    <property type="entry name" value="Molybdopterin biosynthesis moea protein, domain 2"/>
    <property type="match status" value="1"/>
</dbReference>
<keyword evidence="8" id="KW-0808">Transferase</keyword>
<comment type="caution">
    <text evidence="8">The sequence shown here is derived from an EMBL/GenBank/DDBJ whole genome shotgun (WGS) entry which is preliminary data.</text>
</comment>
<dbReference type="InterPro" id="IPR052357">
    <property type="entry name" value="Orn_Lys_Arg_decarboxylase-I"/>
</dbReference>
<evidence type="ECO:0000313" key="8">
    <source>
        <dbReference type="EMBL" id="MBC5627665.1"/>
    </source>
</evidence>
<accession>A0ABR7D939</accession>
<evidence type="ECO:0000256" key="5">
    <source>
        <dbReference type="ARBA" id="ARBA00023239"/>
    </source>
</evidence>
<keyword evidence="4" id="KW-0663">Pyridoxal phosphate</keyword>
<evidence type="ECO:0000313" key="9">
    <source>
        <dbReference type="Proteomes" id="UP000596929"/>
    </source>
</evidence>
<comment type="similarity">
    <text evidence="2">Belongs to the Orn/Lys/Arg decarboxylase class-I family.</text>
</comment>
<dbReference type="EMBL" id="JACOOO010000004">
    <property type="protein sequence ID" value="MBC5627665.1"/>
    <property type="molecule type" value="Genomic_DNA"/>
</dbReference>
<keyword evidence="8" id="KW-0032">Aminotransferase</keyword>
<evidence type="ECO:0000256" key="3">
    <source>
        <dbReference type="ARBA" id="ARBA00022793"/>
    </source>
</evidence>
<organism evidence="8 9">
    <name type="scientific">Clostridium hominis</name>
    <dbReference type="NCBI Taxonomy" id="2763036"/>
    <lineage>
        <taxon>Bacteria</taxon>
        <taxon>Bacillati</taxon>
        <taxon>Bacillota</taxon>
        <taxon>Clostridia</taxon>
        <taxon>Eubacteriales</taxon>
        <taxon>Clostridiaceae</taxon>
        <taxon>Clostridium</taxon>
    </lineage>
</organism>
<dbReference type="Gene3D" id="3.40.640.10">
    <property type="entry name" value="Type I PLP-dependent aspartate aminotransferase-like (Major domain)"/>
    <property type="match status" value="1"/>
</dbReference>
<feature type="domain" description="Orn/Lys/Arg decarboxylase C-terminal" evidence="7">
    <location>
        <begin position="403"/>
        <end position="449"/>
    </location>
</feature>
<evidence type="ECO:0000256" key="4">
    <source>
        <dbReference type="ARBA" id="ARBA00022898"/>
    </source>
</evidence>
<dbReference type="RefSeq" id="WP_186859192.1">
    <property type="nucleotide sequence ID" value="NZ_JACOOO010000004.1"/>
</dbReference>
<dbReference type="PANTHER" id="PTHR43277:SF4">
    <property type="entry name" value="ARGININE DECARBOXYLASE"/>
    <property type="match status" value="1"/>
</dbReference>
<dbReference type="SUPFAM" id="SSF53383">
    <property type="entry name" value="PLP-dependent transferases"/>
    <property type="match status" value="1"/>
</dbReference>
<dbReference type="Pfam" id="PF01276">
    <property type="entry name" value="OKR_DC_1"/>
    <property type="match status" value="1"/>
</dbReference>
<keyword evidence="9" id="KW-1185">Reference proteome</keyword>
<keyword evidence="3" id="KW-0210">Decarboxylase</keyword>
<keyword evidence="5" id="KW-0456">Lyase</keyword>
<dbReference type="Pfam" id="PF03711">
    <property type="entry name" value="OKR_DC_1_C"/>
    <property type="match status" value="1"/>
</dbReference>
<evidence type="ECO:0000259" key="6">
    <source>
        <dbReference type="Pfam" id="PF01276"/>
    </source>
</evidence>
<name>A0ABR7D939_9CLOT</name>
<dbReference type="Proteomes" id="UP000596929">
    <property type="component" value="Unassembled WGS sequence"/>
</dbReference>
<dbReference type="PANTHER" id="PTHR43277">
    <property type="entry name" value="ARGININE DECARBOXYLASE"/>
    <property type="match status" value="1"/>
</dbReference>
<dbReference type="InterPro" id="IPR015424">
    <property type="entry name" value="PyrdxlP-dep_Trfase"/>
</dbReference>
<evidence type="ECO:0000259" key="7">
    <source>
        <dbReference type="Pfam" id="PF03711"/>
    </source>
</evidence>
<sequence length="472" mass="53541">MNNRLPLLEEVLKYHKEKNLILSMPGNKSGIGFLKDDIGKEFVSTMGYLDITEVGNLDNFHHPEGVIKEAQELLANLYKADKAYFLVNGSSSGNMASIFSAFNEGDEVLVERNCHKSIYNGLILRKLKPVYIEANIDLDNGILLPCSEKNIEDALIKAKDPRGIILTSPNYYGISCDLEKILRKLKANGVKILIDAAHGAHYGINKKLPESMVRLAHYVVLSAHKTLPALTQGAYLLVNDIYSNVEFFISAFNTTSPSYLIMSSLDYARYYLENYGDSDYDSLIDLAEVYKNQINSLDKVIILSQDDIEGNYKLDKSRYIMTLPVGYSGNKLLEYLLENKIQSEMSFSRGVVLILSPFNTREDFEKIYQAIMFLDIETLKDEEKNIGYVNLEKIKRLEPFEVHNARFEEVEINHAAGRISKDFIVPYPPGIPLVLPGEEITEDVVKAIRWYQGKCISILGIYYNRIKVIKNI</sequence>
<dbReference type="InterPro" id="IPR008286">
    <property type="entry name" value="Prn/Lys/Arg_de-COase_C"/>
</dbReference>
<gene>
    <name evidence="8" type="ORF">H8S20_02040</name>
</gene>
<reference evidence="8 9" key="1">
    <citation type="submission" date="2020-08" db="EMBL/GenBank/DDBJ databases">
        <title>Genome public.</title>
        <authorList>
            <person name="Liu C."/>
            <person name="Sun Q."/>
        </authorList>
    </citation>
    <scope>NUCLEOTIDE SEQUENCE [LARGE SCALE GENOMIC DNA]</scope>
    <source>
        <strain evidence="8 9">NSJ-6</strain>
    </source>
</reference>
<dbReference type="InterPro" id="IPR000310">
    <property type="entry name" value="Orn/Lys/Arg_deCO2ase_major_dom"/>
</dbReference>
<dbReference type="InterPro" id="IPR015421">
    <property type="entry name" value="PyrdxlP-dep_Trfase_major"/>
</dbReference>
<evidence type="ECO:0000256" key="2">
    <source>
        <dbReference type="ARBA" id="ARBA00010671"/>
    </source>
</evidence>
<evidence type="ECO:0000256" key="1">
    <source>
        <dbReference type="ARBA" id="ARBA00001933"/>
    </source>
</evidence>
<dbReference type="InterPro" id="IPR036633">
    <property type="entry name" value="Prn/Lys/Arg_de-COase_C_sf"/>
</dbReference>
<dbReference type="GO" id="GO:0008483">
    <property type="term" value="F:transaminase activity"/>
    <property type="evidence" value="ECO:0007669"/>
    <property type="project" value="UniProtKB-KW"/>
</dbReference>